<sequence>MRPRNRWWAPLVAGVLAVVVYAVLFVVLLLVSAVLPPEVTGAGALSEDWWSEAADLETDPFGLSDPVVFVWTMALIILLLPATLLGSRLAQGRGVGLLSSVAGRIRWRWMGRMLALAAVLMVALVAVQVVITLALGERIDVRWDRPGLAWTLVLIVLLIPLQAAAEEYVFRGYLMQLVGRWLKHPAFAVLIPVPLFVLGHTYDVWGSLGVGIFAALMAWITWRTGGLEAAIALHAVTNLNAMIIPALGISEATATTVNPVDLLWTLLLDGVFTVLALLWAKRSGLTCSRASSSAVERSPRAPELPGTPLAPGQRIDLPMPDANADQAREGRP</sequence>
<keyword evidence="2" id="KW-0812">Transmembrane</keyword>
<dbReference type="Proteomes" id="UP001199642">
    <property type="component" value="Chromosome"/>
</dbReference>
<keyword evidence="4" id="KW-0482">Metalloprotease</keyword>
<feature type="transmembrane region" description="Helical" evidence="2">
    <location>
        <begin position="181"/>
        <end position="198"/>
    </location>
</feature>
<dbReference type="EMBL" id="CP082781">
    <property type="protein sequence ID" value="UGS28368.1"/>
    <property type="molecule type" value="Genomic_DNA"/>
</dbReference>
<evidence type="ECO:0000256" key="2">
    <source>
        <dbReference type="SAM" id="Phobius"/>
    </source>
</evidence>
<dbReference type="GO" id="GO:0008237">
    <property type="term" value="F:metallopeptidase activity"/>
    <property type="evidence" value="ECO:0007669"/>
    <property type="project" value="UniProtKB-KW"/>
</dbReference>
<feature type="region of interest" description="Disordered" evidence="1">
    <location>
        <begin position="291"/>
        <end position="332"/>
    </location>
</feature>
<name>A0ABY3RWC4_9MICO</name>
<evidence type="ECO:0000313" key="5">
    <source>
        <dbReference type="Proteomes" id="UP001199642"/>
    </source>
</evidence>
<dbReference type="PANTHER" id="PTHR36435">
    <property type="entry name" value="SLR1288 PROTEIN"/>
    <property type="match status" value="1"/>
</dbReference>
<evidence type="ECO:0000259" key="3">
    <source>
        <dbReference type="Pfam" id="PF02517"/>
    </source>
</evidence>
<feature type="transmembrane region" description="Helical" evidence="2">
    <location>
        <begin position="68"/>
        <end position="86"/>
    </location>
</feature>
<keyword evidence="2" id="KW-0472">Membrane</keyword>
<protein>
    <submittedName>
        <fullName evidence="4">CPBP family intramembrane metalloprotease</fullName>
    </submittedName>
</protein>
<feature type="transmembrane region" description="Helical" evidence="2">
    <location>
        <begin position="204"/>
        <end position="222"/>
    </location>
</feature>
<feature type="transmembrane region" description="Helical" evidence="2">
    <location>
        <begin position="147"/>
        <end position="169"/>
    </location>
</feature>
<keyword evidence="2" id="KW-1133">Transmembrane helix</keyword>
<reference evidence="4 5" key="1">
    <citation type="submission" date="2023-01" db="EMBL/GenBank/DDBJ databases">
        <title>Characterization of estradiol degrading bacteria Microbacterium sp. MZT7 and reveal degrading genes through genome analysis.</title>
        <authorList>
            <person name="Hao P."/>
            <person name="Gao Y."/>
        </authorList>
    </citation>
    <scope>NUCLEOTIDE SEQUENCE [LARGE SCALE GENOMIC DNA]</scope>
    <source>
        <strain evidence="4 5">MZT7</strain>
    </source>
</reference>
<organism evidence="4 5">
    <name type="scientific">Microbacterium resistens</name>
    <dbReference type="NCBI Taxonomy" id="156977"/>
    <lineage>
        <taxon>Bacteria</taxon>
        <taxon>Bacillati</taxon>
        <taxon>Actinomycetota</taxon>
        <taxon>Actinomycetes</taxon>
        <taxon>Micrococcales</taxon>
        <taxon>Microbacteriaceae</taxon>
        <taxon>Microbacterium</taxon>
    </lineage>
</organism>
<dbReference type="PANTHER" id="PTHR36435:SF1">
    <property type="entry name" value="CAAX AMINO TERMINAL PROTEASE FAMILY PROTEIN"/>
    <property type="match status" value="1"/>
</dbReference>
<feature type="transmembrane region" description="Helical" evidence="2">
    <location>
        <begin position="262"/>
        <end position="280"/>
    </location>
</feature>
<gene>
    <name evidence="4" type="ORF">K8F61_09530</name>
</gene>
<accession>A0ABY3RWC4</accession>
<dbReference type="Pfam" id="PF02517">
    <property type="entry name" value="Rce1-like"/>
    <property type="match status" value="1"/>
</dbReference>
<dbReference type="InterPro" id="IPR052710">
    <property type="entry name" value="CAAX_protease"/>
</dbReference>
<keyword evidence="4" id="KW-0378">Hydrolase</keyword>
<feature type="transmembrane region" description="Helical" evidence="2">
    <location>
        <begin position="114"/>
        <end position="135"/>
    </location>
</feature>
<evidence type="ECO:0000313" key="4">
    <source>
        <dbReference type="EMBL" id="UGS28368.1"/>
    </source>
</evidence>
<dbReference type="InterPro" id="IPR003675">
    <property type="entry name" value="Rce1/LyrA-like_dom"/>
</dbReference>
<proteinExistence type="predicted"/>
<dbReference type="RefSeq" id="WP_231821481.1">
    <property type="nucleotide sequence ID" value="NZ_CP082781.1"/>
</dbReference>
<feature type="transmembrane region" description="Helical" evidence="2">
    <location>
        <begin position="229"/>
        <end position="250"/>
    </location>
</feature>
<keyword evidence="4" id="KW-0645">Protease</keyword>
<feature type="domain" description="CAAX prenyl protease 2/Lysostaphin resistance protein A-like" evidence="3">
    <location>
        <begin position="150"/>
        <end position="239"/>
    </location>
</feature>
<feature type="transmembrane region" description="Helical" evidence="2">
    <location>
        <begin position="7"/>
        <end position="35"/>
    </location>
</feature>
<keyword evidence="5" id="KW-1185">Reference proteome</keyword>
<evidence type="ECO:0000256" key="1">
    <source>
        <dbReference type="SAM" id="MobiDB-lite"/>
    </source>
</evidence>